<reference evidence="2" key="1">
    <citation type="submission" date="2015-10" db="EMBL/GenBank/DDBJ databases">
        <authorList>
            <person name="Regsiter A."/>
            <person name="william w."/>
        </authorList>
    </citation>
    <scope>NUCLEOTIDE SEQUENCE [LARGE SCALE GENOMIC DNA]</scope>
</reference>
<dbReference type="RefSeq" id="WP_072718501.1">
    <property type="nucleotide sequence ID" value="NZ_LN889782.1"/>
</dbReference>
<gene>
    <name evidence="1" type="ORF">PL9214291293</name>
</gene>
<keyword evidence="2" id="KW-1185">Reference proteome</keyword>
<evidence type="ECO:0000313" key="2">
    <source>
        <dbReference type="Proteomes" id="UP000184315"/>
    </source>
</evidence>
<name>A0A1J1LHL5_9CYAN</name>
<dbReference type="STRING" id="671072.PL9214291293"/>
<sequence length="141" mass="16100">MKLTYRGNQYDASFPPVDVVESELTGKYRGQGVQFSYPRHIPVPQTPQPLKYRGVSYSKTEPEHPFKEVTPLTPTEIKPVEARQGTTLRLVTFEKALDENLAKVHSDHLCRLLERRRQAAAERGDLNLLRLLDLEAKEIAC</sequence>
<evidence type="ECO:0000313" key="1">
    <source>
        <dbReference type="EMBL" id="CUR31702.1"/>
    </source>
</evidence>
<dbReference type="InterPro" id="IPR025458">
    <property type="entry name" value="DUF4278"/>
</dbReference>
<evidence type="ECO:0008006" key="3">
    <source>
        <dbReference type="Google" id="ProtNLM"/>
    </source>
</evidence>
<organism evidence="1 2">
    <name type="scientific">Planktothrix tepida PCC 9214</name>
    <dbReference type="NCBI Taxonomy" id="671072"/>
    <lineage>
        <taxon>Bacteria</taxon>
        <taxon>Bacillati</taxon>
        <taxon>Cyanobacteriota</taxon>
        <taxon>Cyanophyceae</taxon>
        <taxon>Oscillatoriophycideae</taxon>
        <taxon>Oscillatoriales</taxon>
        <taxon>Microcoleaceae</taxon>
        <taxon>Planktothrix</taxon>
    </lineage>
</organism>
<dbReference type="EMBL" id="CZDF01000132">
    <property type="protein sequence ID" value="CUR31702.1"/>
    <property type="molecule type" value="Genomic_DNA"/>
</dbReference>
<dbReference type="Pfam" id="PF14105">
    <property type="entry name" value="DUF4278"/>
    <property type="match status" value="1"/>
</dbReference>
<proteinExistence type="predicted"/>
<protein>
    <recommendedName>
        <fullName evidence="3">DUF4278 domain-containing protein</fullName>
    </recommendedName>
</protein>
<dbReference type="OrthoDB" id="515032at2"/>
<dbReference type="Proteomes" id="UP000184315">
    <property type="component" value="Unassembled WGS sequence"/>
</dbReference>
<accession>A0A1J1LHL5</accession>
<dbReference type="AlphaFoldDB" id="A0A1J1LHL5"/>